<organism evidence="10">
    <name type="scientific">Timspurckia oligopyrenoides</name>
    <dbReference type="NCBI Taxonomy" id="708627"/>
    <lineage>
        <taxon>Eukaryota</taxon>
        <taxon>Rhodophyta</taxon>
        <taxon>Bangiophyceae</taxon>
        <taxon>Porphyridiales</taxon>
        <taxon>Porphyridiaceae</taxon>
        <taxon>Timspurckia</taxon>
    </lineage>
</organism>
<dbReference type="PROSITE" id="PS50157">
    <property type="entry name" value="ZINC_FINGER_C2H2_2"/>
    <property type="match status" value="4"/>
</dbReference>
<dbReference type="PANTHER" id="PTHR46179">
    <property type="entry name" value="ZINC FINGER PROTEIN"/>
    <property type="match status" value="1"/>
</dbReference>
<keyword evidence="6" id="KW-0804">Transcription</keyword>
<protein>
    <recommendedName>
        <fullName evidence="9">C2H2-type domain-containing protein</fullName>
    </recommendedName>
</protein>
<evidence type="ECO:0000256" key="7">
    <source>
        <dbReference type="ARBA" id="ARBA00023242"/>
    </source>
</evidence>
<evidence type="ECO:0000256" key="1">
    <source>
        <dbReference type="ARBA" id="ARBA00004123"/>
    </source>
</evidence>
<keyword evidence="7" id="KW-0539">Nucleus</keyword>
<dbReference type="AlphaFoldDB" id="A0A7S0ZKP4"/>
<evidence type="ECO:0000259" key="9">
    <source>
        <dbReference type="PROSITE" id="PS50157"/>
    </source>
</evidence>
<feature type="domain" description="C2H2-type" evidence="9">
    <location>
        <begin position="24"/>
        <end position="51"/>
    </location>
</feature>
<dbReference type="PANTHER" id="PTHR46179:SF13">
    <property type="entry name" value="C2H2-TYPE DOMAIN-CONTAINING PROTEIN"/>
    <property type="match status" value="1"/>
</dbReference>
<accession>A0A7S0ZKP4</accession>
<feature type="domain" description="C2H2-type" evidence="9">
    <location>
        <begin position="185"/>
        <end position="215"/>
    </location>
</feature>
<dbReference type="GO" id="GO:0006357">
    <property type="term" value="P:regulation of transcription by RNA polymerase II"/>
    <property type="evidence" value="ECO:0007669"/>
    <property type="project" value="TreeGrafter"/>
</dbReference>
<evidence type="ECO:0000313" key="10">
    <source>
        <dbReference type="EMBL" id="CAD8824905.1"/>
    </source>
</evidence>
<dbReference type="GO" id="GO:0005634">
    <property type="term" value="C:nucleus"/>
    <property type="evidence" value="ECO:0007669"/>
    <property type="project" value="UniProtKB-SubCell"/>
</dbReference>
<dbReference type="InterPro" id="IPR051061">
    <property type="entry name" value="Zinc_finger_trans_reg"/>
</dbReference>
<evidence type="ECO:0000256" key="3">
    <source>
        <dbReference type="ARBA" id="ARBA00022771"/>
    </source>
</evidence>
<evidence type="ECO:0000256" key="5">
    <source>
        <dbReference type="ARBA" id="ARBA00023015"/>
    </source>
</evidence>
<feature type="domain" description="C2H2-type" evidence="9">
    <location>
        <begin position="153"/>
        <end position="175"/>
    </location>
</feature>
<evidence type="ECO:0000256" key="2">
    <source>
        <dbReference type="ARBA" id="ARBA00022723"/>
    </source>
</evidence>
<evidence type="ECO:0000256" key="6">
    <source>
        <dbReference type="ARBA" id="ARBA00023163"/>
    </source>
</evidence>
<feature type="domain" description="C2H2-type" evidence="9">
    <location>
        <begin position="52"/>
        <end position="77"/>
    </location>
</feature>
<keyword evidence="2" id="KW-0479">Metal-binding</keyword>
<keyword evidence="4" id="KW-0862">Zinc</keyword>
<dbReference type="InterPro" id="IPR036236">
    <property type="entry name" value="Znf_C2H2_sf"/>
</dbReference>
<dbReference type="Pfam" id="PF12874">
    <property type="entry name" value="zf-met"/>
    <property type="match status" value="1"/>
</dbReference>
<dbReference type="InterPro" id="IPR013087">
    <property type="entry name" value="Znf_C2H2_type"/>
</dbReference>
<dbReference type="EMBL" id="HBFP01012889">
    <property type="protein sequence ID" value="CAD8824905.1"/>
    <property type="molecule type" value="Transcribed_RNA"/>
</dbReference>
<keyword evidence="3 8" id="KW-0863">Zinc-finger</keyword>
<name>A0A7S0ZKP4_9RHOD</name>
<proteinExistence type="predicted"/>
<evidence type="ECO:0000256" key="8">
    <source>
        <dbReference type="PROSITE-ProRule" id="PRU00042"/>
    </source>
</evidence>
<dbReference type="SUPFAM" id="SSF57667">
    <property type="entry name" value="beta-beta-alpha zinc fingers"/>
    <property type="match status" value="3"/>
</dbReference>
<dbReference type="SMART" id="SM00355">
    <property type="entry name" value="ZnF_C2H2"/>
    <property type="match status" value="4"/>
</dbReference>
<evidence type="ECO:0000256" key="4">
    <source>
        <dbReference type="ARBA" id="ARBA00022833"/>
    </source>
</evidence>
<sequence>MEIDENESLIDGSGGRTTAQDSRLECECCERTFACVAKRKQHERSKRNERPFQCDYSGCFAAFSRSDFLKRHKFESHLKHIHKFKCESCSIIFPSNEKLLRHFDTKLCLSRRKVSDKTTALAKTAPSCSATDSQEAAATDSQVITINPEPKVWTCGICLKEFRSSSSFSKHRRIHQALPIERATYKCSNYGCERVYTRASNLRAHVRAAHEKPQWQCQTCFHYFAYKQSFERHQCRFGDSVGKASRKEPRHMSTKKKRLSLEKTLVDGNVDSSYSEELNRVLGRRPR</sequence>
<dbReference type="GO" id="GO:0008270">
    <property type="term" value="F:zinc ion binding"/>
    <property type="evidence" value="ECO:0007669"/>
    <property type="project" value="UniProtKB-KW"/>
</dbReference>
<dbReference type="PROSITE" id="PS00028">
    <property type="entry name" value="ZINC_FINGER_C2H2_1"/>
    <property type="match status" value="3"/>
</dbReference>
<gene>
    <name evidence="10" type="ORF">TOLI1172_LOCUS9304</name>
</gene>
<dbReference type="Pfam" id="PF00096">
    <property type="entry name" value="zf-C2H2"/>
    <property type="match status" value="2"/>
</dbReference>
<dbReference type="Gene3D" id="3.30.160.60">
    <property type="entry name" value="Classic Zinc Finger"/>
    <property type="match status" value="3"/>
</dbReference>
<keyword evidence="5" id="KW-0805">Transcription regulation</keyword>
<reference evidence="10" key="1">
    <citation type="submission" date="2021-01" db="EMBL/GenBank/DDBJ databases">
        <authorList>
            <person name="Corre E."/>
            <person name="Pelletier E."/>
            <person name="Niang G."/>
            <person name="Scheremetjew M."/>
            <person name="Finn R."/>
            <person name="Kale V."/>
            <person name="Holt S."/>
            <person name="Cochrane G."/>
            <person name="Meng A."/>
            <person name="Brown T."/>
            <person name="Cohen L."/>
        </authorList>
    </citation>
    <scope>NUCLEOTIDE SEQUENCE</scope>
    <source>
        <strain evidence="10">CCMP3278</strain>
    </source>
</reference>
<comment type="subcellular location">
    <subcellularLocation>
        <location evidence="1">Nucleus</location>
    </subcellularLocation>
</comment>